<dbReference type="HAMAP" id="MF_00365">
    <property type="entry name" value="RecF"/>
    <property type="match status" value="1"/>
</dbReference>
<evidence type="ECO:0000256" key="4">
    <source>
        <dbReference type="ARBA" id="ARBA00022490"/>
    </source>
</evidence>
<dbReference type="Pfam" id="PF02463">
    <property type="entry name" value="SMC_N"/>
    <property type="match status" value="1"/>
</dbReference>
<dbReference type="Gene3D" id="3.40.50.300">
    <property type="entry name" value="P-loop containing nucleotide triphosphate hydrolases"/>
    <property type="match status" value="1"/>
</dbReference>
<dbReference type="PANTHER" id="PTHR32182:SF0">
    <property type="entry name" value="DNA REPLICATION AND REPAIR PROTEIN RECF"/>
    <property type="match status" value="1"/>
</dbReference>
<organism evidence="10">
    <name type="scientific">marine metagenome</name>
    <dbReference type="NCBI Taxonomy" id="408172"/>
    <lineage>
        <taxon>unclassified sequences</taxon>
        <taxon>metagenomes</taxon>
        <taxon>ecological metagenomes</taxon>
    </lineage>
</organism>
<evidence type="ECO:0000256" key="1">
    <source>
        <dbReference type="ARBA" id="ARBA00004496"/>
    </source>
</evidence>
<sequence length="365" mass="39424">MPVRRVSIVDFRNLVKVDLELGDGWTAVVGNNAQGKTNLMEALAWLASASSFRGVPTEALVRMGAERAILRAEVENGGRTTLLEVELAASGRNRMQVNRNPVTRVRDLLGYFVATVFGPDDLLVLVKGGPVGRRRYLDDLLVAMHPRHRGLITDLERILRQRNALLRQAGGRMTREIASTLDVWDDKLAGVGDELGRARRDLVVLLRPEIADILDALGDGTRAATLDYESDWLDAGLGSALAATRPDDIRRGVTTVGPHRDDLGIRLGGLPSRTHASQGEQRSLALALRLGGHRILGEHLGVDPVIILDDVFSELDEGRAGRLVGLLPSTQVLVTAAGTLPTGIHADRVLRMEAGTIVADSEAGE</sequence>
<evidence type="ECO:0000256" key="2">
    <source>
        <dbReference type="ARBA" id="ARBA00008016"/>
    </source>
</evidence>
<feature type="domain" description="RecF/RecN/SMC N-terminal" evidence="9">
    <location>
        <begin position="3"/>
        <end position="336"/>
    </location>
</feature>
<dbReference type="GO" id="GO:0006302">
    <property type="term" value="P:double-strand break repair"/>
    <property type="evidence" value="ECO:0007669"/>
    <property type="project" value="TreeGrafter"/>
</dbReference>
<dbReference type="PANTHER" id="PTHR32182">
    <property type="entry name" value="DNA REPLICATION AND REPAIR PROTEIN RECF"/>
    <property type="match status" value="1"/>
</dbReference>
<dbReference type="EMBL" id="UINC01002361">
    <property type="protein sequence ID" value="SUZ95856.1"/>
    <property type="molecule type" value="Genomic_DNA"/>
</dbReference>
<dbReference type="GO" id="GO:0000731">
    <property type="term" value="P:DNA synthesis involved in DNA repair"/>
    <property type="evidence" value="ECO:0007669"/>
    <property type="project" value="TreeGrafter"/>
</dbReference>
<gene>
    <name evidence="10" type="ORF">METZ01_LOCUS48710</name>
</gene>
<dbReference type="PROSITE" id="PS00618">
    <property type="entry name" value="RECF_2"/>
    <property type="match status" value="1"/>
</dbReference>
<evidence type="ECO:0000256" key="8">
    <source>
        <dbReference type="ARBA" id="ARBA00023125"/>
    </source>
</evidence>
<dbReference type="GO" id="GO:0006260">
    <property type="term" value="P:DNA replication"/>
    <property type="evidence" value="ECO:0007669"/>
    <property type="project" value="UniProtKB-KW"/>
</dbReference>
<protein>
    <recommendedName>
        <fullName evidence="3">DNA replication and repair protein RecF</fullName>
    </recommendedName>
</protein>
<keyword evidence="8" id="KW-0238">DNA-binding</keyword>
<dbReference type="SUPFAM" id="SSF52540">
    <property type="entry name" value="P-loop containing nucleoside triphosphate hydrolases"/>
    <property type="match status" value="1"/>
</dbReference>
<reference evidence="10" key="1">
    <citation type="submission" date="2018-05" db="EMBL/GenBank/DDBJ databases">
        <authorList>
            <person name="Lanie J.A."/>
            <person name="Ng W.-L."/>
            <person name="Kazmierczak K.M."/>
            <person name="Andrzejewski T.M."/>
            <person name="Davidsen T.M."/>
            <person name="Wayne K.J."/>
            <person name="Tettelin H."/>
            <person name="Glass J.I."/>
            <person name="Rusch D."/>
            <person name="Podicherti R."/>
            <person name="Tsui H.-C.T."/>
            <person name="Winkler M.E."/>
        </authorList>
    </citation>
    <scope>NUCLEOTIDE SEQUENCE</scope>
</reference>
<dbReference type="Gene3D" id="1.20.1050.90">
    <property type="entry name" value="RecF/RecN/SMC, N-terminal domain"/>
    <property type="match status" value="1"/>
</dbReference>
<dbReference type="InterPro" id="IPR018078">
    <property type="entry name" value="DNA-binding_RecF_CS"/>
</dbReference>
<dbReference type="InterPro" id="IPR003395">
    <property type="entry name" value="RecF/RecN/SMC_N"/>
</dbReference>
<evidence type="ECO:0000313" key="10">
    <source>
        <dbReference type="EMBL" id="SUZ95856.1"/>
    </source>
</evidence>
<evidence type="ECO:0000256" key="3">
    <source>
        <dbReference type="ARBA" id="ARBA00020170"/>
    </source>
</evidence>
<keyword evidence="4" id="KW-0963">Cytoplasm</keyword>
<proteinExistence type="inferred from homology"/>
<dbReference type="GO" id="GO:0003697">
    <property type="term" value="F:single-stranded DNA binding"/>
    <property type="evidence" value="ECO:0007669"/>
    <property type="project" value="InterPro"/>
</dbReference>
<dbReference type="InterPro" id="IPR027417">
    <property type="entry name" value="P-loop_NTPase"/>
</dbReference>
<evidence type="ECO:0000256" key="6">
    <source>
        <dbReference type="ARBA" id="ARBA00022741"/>
    </source>
</evidence>
<dbReference type="InterPro" id="IPR042174">
    <property type="entry name" value="RecF_2"/>
</dbReference>
<evidence type="ECO:0000259" key="9">
    <source>
        <dbReference type="Pfam" id="PF02463"/>
    </source>
</evidence>
<dbReference type="NCBIfam" id="TIGR00611">
    <property type="entry name" value="recf"/>
    <property type="match status" value="1"/>
</dbReference>
<evidence type="ECO:0000256" key="5">
    <source>
        <dbReference type="ARBA" id="ARBA00022705"/>
    </source>
</evidence>
<evidence type="ECO:0000256" key="7">
    <source>
        <dbReference type="ARBA" id="ARBA00022840"/>
    </source>
</evidence>
<keyword evidence="7" id="KW-0067">ATP-binding</keyword>
<comment type="similarity">
    <text evidence="2">Belongs to the RecF family.</text>
</comment>
<keyword evidence="6" id="KW-0547">Nucleotide-binding</keyword>
<accession>A0A381RVI2</accession>
<dbReference type="GO" id="GO:0005524">
    <property type="term" value="F:ATP binding"/>
    <property type="evidence" value="ECO:0007669"/>
    <property type="project" value="UniProtKB-KW"/>
</dbReference>
<name>A0A381RVI2_9ZZZZ</name>
<keyword evidence="5" id="KW-0235">DNA replication</keyword>
<dbReference type="InterPro" id="IPR001238">
    <property type="entry name" value="DNA-binding_RecF"/>
</dbReference>
<comment type="subcellular location">
    <subcellularLocation>
        <location evidence="1">Cytoplasm</location>
    </subcellularLocation>
</comment>
<dbReference type="GO" id="GO:0005737">
    <property type="term" value="C:cytoplasm"/>
    <property type="evidence" value="ECO:0007669"/>
    <property type="project" value="UniProtKB-SubCell"/>
</dbReference>
<dbReference type="AlphaFoldDB" id="A0A381RVI2"/>